<gene>
    <name evidence="1" type="ORF">PflQ2_1275</name>
</gene>
<reference evidence="1" key="1">
    <citation type="journal article" date="2012" name="PLoS Genet.">
        <title>Comparative Genomics of Plant-Associated Pseudomonas spp.: Insights into Diversity and Inheritance of Traits Involved in Multitrophic Interactions.</title>
        <authorList>
            <person name="Loper J.E."/>
            <person name="Hassan K.A."/>
            <person name="Mavrodi D.V."/>
            <person name="Davis E.W.II."/>
            <person name="Lim C.K."/>
            <person name="Shaffer B.T."/>
            <person name="Elbourne L.D."/>
            <person name="Stockwell V.O."/>
            <person name="Hartney S.L."/>
            <person name="Breakwell K."/>
            <person name="Henkels M.D."/>
            <person name="Tetu S.G."/>
            <person name="Rangel L.I."/>
            <person name="Kidarsa T.A."/>
            <person name="Wilson N.L."/>
            <person name="van de Mortel J.E."/>
            <person name="Song C."/>
            <person name="Blumhagen R."/>
            <person name="Radune D."/>
            <person name="Hostetler J.B."/>
            <person name="Brinkac L.M."/>
            <person name="Durkin A.S."/>
            <person name="Kluepfel D.A."/>
            <person name="Wechter W.P."/>
            <person name="Anderson A.J."/>
            <person name="Kim Y.C."/>
            <person name="Pierson L.S.III."/>
            <person name="Pierson E.A."/>
            <person name="Lindow S.E."/>
            <person name="Kobayashi D.Y."/>
            <person name="Raaijmakers J.M."/>
            <person name="Weller D.M."/>
            <person name="Thomashow L.S."/>
            <person name="Allen A.E."/>
            <person name="Paulsen I.T."/>
        </authorList>
    </citation>
    <scope>NUCLEOTIDE SEQUENCE [LARGE SCALE GENOMIC DNA]</scope>
    <source>
        <strain evidence="1">Q2-87</strain>
    </source>
</reference>
<dbReference type="Proteomes" id="UP000007289">
    <property type="component" value="Chromosome"/>
</dbReference>
<dbReference type="EMBL" id="AGBM01000001">
    <property type="protein sequence ID" value="EJL04161.1"/>
    <property type="molecule type" value="Genomic_DNA"/>
</dbReference>
<proteinExistence type="predicted"/>
<organism evidence="1">
    <name type="scientific">Pseudomonas fluorescens (strain Q2-87)</name>
    <dbReference type="NCBI Taxonomy" id="1038922"/>
    <lineage>
        <taxon>Bacteria</taxon>
        <taxon>Pseudomonadati</taxon>
        <taxon>Pseudomonadota</taxon>
        <taxon>Gammaproteobacteria</taxon>
        <taxon>Pseudomonadales</taxon>
        <taxon>Pseudomonadaceae</taxon>
        <taxon>Pseudomonas</taxon>
    </lineage>
</organism>
<dbReference type="AlphaFoldDB" id="J2YA57"/>
<comment type="caution">
    <text evidence="1">The sequence shown here is derived from an EMBL/GenBank/DDBJ whole genome shotgun (WGS) entry which is preliminary data.</text>
</comment>
<accession>J2YA57</accession>
<name>J2YA57_PSEFQ</name>
<protein>
    <submittedName>
        <fullName evidence="1">Uncharacterized protein</fullName>
    </submittedName>
</protein>
<sequence>MIRLRAADSAEPHPSRKAR</sequence>
<dbReference type="HOGENOM" id="CLU_3429854_0_0_6"/>
<evidence type="ECO:0000313" key="1">
    <source>
        <dbReference type="EMBL" id="EJL04161.1"/>
    </source>
</evidence>